<evidence type="ECO:0008006" key="3">
    <source>
        <dbReference type="Google" id="ProtNLM"/>
    </source>
</evidence>
<dbReference type="AlphaFoldDB" id="A0A8G1QQJ2"/>
<organism evidence="1 2">
    <name type="scientific">Aspergillus piperis CBS 112811</name>
    <dbReference type="NCBI Taxonomy" id="1448313"/>
    <lineage>
        <taxon>Eukaryota</taxon>
        <taxon>Fungi</taxon>
        <taxon>Dikarya</taxon>
        <taxon>Ascomycota</taxon>
        <taxon>Pezizomycotina</taxon>
        <taxon>Eurotiomycetes</taxon>
        <taxon>Eurotiomycetidae</taxon>
        <taxon>Eurotiales</taxon>
        <taxon>Aspergillaceae</taxon>
        <taxon>Aspergillus</taxon>
        <taxon>Aspergillus subgen. Circumdati</taxon>
    </lineage>
</organism>
<evidence type="ECO:0000313" key="2">
    <source>
        <dbReference type="Proteomes" id="UP000249526"/>
    </source>
</evidence>
<dbReference type="GeneID" id="37165389"/>
<dbReference type="Proteomes" id="UP000249526">
    <property type="component" value="Unassembled WGS sequence"/>
</dbReference>
<protein>
    <recommendedName>
        <fullName evidence="3">Protein NO VEIN C-terminal domain-containing protein</fullName>
    </recommendedName>
</protein>
<accession>A0A8G1QQJ2</accession>
<proteinExistence type="predicted"/>
<evidence type="ECO:0000313" key="1">
    <source>
        <dbReference type="EMBL" id="RAH51752.1"/>
    </source>
</evidence>
<sequence length="191" mass="22296">MAGLDDSSITSVAFSETIRLRASDQFERDFKAGAAGELFVFELLSRLDPPLPTFTRDNWQIYSDMTAWHGRETADITYDDQDGVLTSLFIDKGYLRDDVWRGKTPRFYIEVKSSTADNRTPFFMSKHQYRRMQEMSNGEIRSDNMDMVYVIFRVYILGQQCMRMKVYVDPEMMRVREELLFTAEGWSVVPA</sequence>
<gene>
    <name evidence="1" type="ORF">BO85DRAFT_464508</name>
</gene>
<keyword evidence="2" id="KW-1185">Reference proteome</keyword>
<name>A0A8G1QQJ2_9EURO</name>
<dbReference type="EMBL" id="KZ825094">
    <property type="protein sequence ID" value="RAH51752.1"/>
    <property type="molecule type" value="Genomic_DNA"/>
</dbReference>
<reference evidence="1 2" key="1">
    <citation type="submission" date="2018-02" db="EMBL/GenBank/DDBJ databases">
        <title>The genomes of Aspergillus section Nigri reveals drivers in fungal speciation.</title>
        <authorList>
            <consortium name="DOE Joint Genome Institute"/>
            <person name="Vesth T.C."/>
            <person name="Nybo J."/>
            <person name="Theobald S."/>
            <person name="Brandl J."/>
            <person name="Frisvad J.C."/>
            <person name="Nielsen K.F."/>
            <person name="Lyhne E.K."/>
            <person name="Kogle M.E."/>
            <person name="Kuo A."/>
            <person name="Riley R."/>
            <person name="Clum A."/>
            <person name="Nolan M."/>
            <person name="Lipzen A."/>
            <person name="Salamov A."/>
            <person name="Henrissat B."/>
            <person name="Wiebenga A."/>
            <person name="De vries R.P."/>
            <person name="Grigoriev I.V."/>
            <person name="Mortensen U.H."/>
            <person name="Andersen M.R."/>
            <person name="Baker S.E."/>
        </authorList>
    </citation>
    <scope>NUCLEOTIDE SEQUENCE [LARGE SCALE GENOMIC DNA]</scope>
    <source>
        <strain evidence="1 2">CBS 112811</strain>
    </source>
</reference>
<dbReference type="RefSeq" id="XP_025509674.1">
    <property type="nucleotide sequence ID" value="XM_025661987.1"/>
</dbReference>